<organism evidence="1 2">
    <name type="scientific">Violaceomyces palustris</name>
    <dbReference type="NCBI Taxonomy" id="1673888"/>
    <lineage>
        <taxon>Eukaryota</taxon>
        <taxon>Fungi</taxon>
        <taxon>Dikarya</taxon>
        <taxon>Basidiomycota</taxon>
        <taxon>Ustilaginomycotina</taxon>
        <taxon>Ustilaginomycetes</taxon>
        <taxon>Violaceomycetales</taxon>
        <taxon>Violaceomycetaceae</taxon>
        <taxon>Violaceomyces</taxon>
    </lineage>
</organism>
<dbReference type="Proteomes" id="UP000245626">
    <property type="component" value="Unassembled WGS sequence"/>
</dbReference>
<dbReference type="EMBL" id="KZ819892">
    <property type="protein sequence ID" value="PWN50850.1"/>
    <property type="molecule type" value="Genomic_DNA"/>
</dbReference>
<name>A0ACD0NYN5_9BASI</name>
<keyword evidence="2" id="KW-1185">Reference proteome</keyword>
<protein>
    <submittedName>
        <fullName evidence="1">Uncharacterized protein</fullName>
    </submittedName>
</protein>
<accession>A0ACD0NYN5</accession>
<proteinExistence type="predicted"/>
<gene>
    <name evidence="1" type="ORF">IE53DRAFT_76873</name>
</gene>
<evidence type="ECO:0000313" key="1">
    <source>
        <dbReference type="EMBL" id="PWN50850.1"/>
    </source>
</evidence>
<reference evidence="1 2" key="1">
    <citation type="journal article" date="2018" name="Mol. Biol. Evol.">
        <title>Broad Genomic Sampling Reveals a Smut Pathogenic Ancestry of the Fungal Clade Ustilaginomycotina.</title>
        <authorList>
            <person name="Kijpornyongpan T."/>
            <person name="Mondo S.J."/>
            <person name="Barry K."/>
            <person name="Sandor L."/>
            <person name="Lee J."/>
            <person name="Lipzen A."/>
            <person name="Pangilinan J."/>
            <person name="LaButti K."/>
            <person name="Hainaut M."/>
            <person name="Henrissat B."/>
            <person name="Grigoriev I.V."/>
            <person name="Spatafora J.W."/>
            <person name="Aime M.C."/>
        </authorList>
    </citation>
    <scope>NUCLEOTIDE SEQUENCE [LARGE SCALE GENOMIC DNA]</scope>
    <source>
        <strain evidence="1 2">SA 807</strain>
    </source>
</reference>
<sequence>MLYAEKLCELDELDKGRMKARVKIEPLEQHLDAVVEEVNRRQIQESTRQGLYHEILITSAGILVLDSDNLLDFERLGWPLSELVPLDQLSIVVHGRKKEAEITDGRLPFKAVSDDSDPDSSFRLPERFPACTLSNLVQDPEAHFDLLFIPDFGKLVLSLTEERDQSLLQGLAHLAKLSDMILCEGSSAMLLAAAELLDGKRSVIPRVHLQTAKERFPRVNWIASRSFEPTGAKVRDGRIVVIDRMLGGERDLPHLVLGRGQEDPQQIVDKRIAEYSPPMKAVKRQKFANEKTRFLSRLFRALKEVKKGDDRLFLRELSRAAKLLRLVGFPHLATDVYHFCFKFFSDWKPDSTVDGMWSTVGGRPSWADGLRRISDAELLAQQSDLRDQLAPDSFLIAGFVLEPELDLLSVEEILDTWDKPDTSPEKLLHYPVKLFMKVRNHVLSENRRRAVQVDASDGSLPLNDRIALDTVQRLLERRQELLEPDDANRFRRPLSIGIYLAMKFGETCLARQMLELLAEWWADNPEDFCVLEILENALKAPGIDSLLQEGILSKPLGLTQEDAVSATWEGLEQAKSKLEEMRKGNIPSETTRPYTHLSMEQLLEKIDSVYRQKIQAERQEQLEEDEEEDKDEDCGLMAPSGATSEEISEVEKKLGEKLPEDFKEFLSLSDGLDQILIGDDLNVPGIKGCKDLEWDTEAEMDLMVEPELKGDCGKGILPKMEGTGCIDISDDGEENIWLVSPTVVESARDKVGFKGERPLGWRVLTWEHWTVSDPELYLSFREYLEHVLAQLEKA</sequence>
<evidence type="ECO:0000313" key="2">
    <source>
        <dbReference type="Proteomes" id="UP000245626"/>
    </source>
</evidence>